<sequence>MTEIDGGKAKPPLLLHPPLPSSSVSFVSICHLPLSSFVVTTRRREETKTAKAMAGALNQW</sequence>
<protein>
    <submittedName>
        <fullName evidence="1">Uncharacterized protein</fullName>
    </submittedName>
</protein>
<evidence type="ECO:0000313" key="1">
    <source>
        <dbReference type="EMBL" id="CAI0443199.1"/>
    </source>
</evidence>
<keyword evidence="2" id="KW-1185">Reference proteome</keyword>
<comment type="caution">
    <text evidence="1">The sequence shown here is derived from an EMBL/GenBank/DDBJ whole genome shotgun (WGS) entry which is preliminary data.</text>
</comment>
<dbReference type="Proteomes" id="UP001154282">
    <property type="component" value="Unassembled WGS sequence"/>
</dbReference>
<accession>A0AAV0M8Z7</accession>
<reference evidence="1" key="1">
    <citation type="submission" date="2022-08" db="EMBL/GenBank/DDBJ databases">
        <authorList>
            <person name="Gutierrez-Valencia J."/>
        </authorList>
    </citation>
    <scope>NUCLEOTIDE SEQUENCE</scope>
</reference>
<dbReference type="AlphaFoldDB" id="A0AAV0M8Z7"/>
<dbReference type="EMBL" id="CAMGYJ010000007">
    <property type="protein sequence ID" value="CAI0443199.1"/>
    <property type="molecule type" value="Genomic_DNA"/>
</dbReference>
<proteinExistence type="predicted"/>
<gene>
    <name evidence="1" type="ORF">LITE_LOCUS27574</name>
</gene>
<evidence type="ECO:0000313" key="2">
    <source>
        <dbReference type="Proteomes" id="UP001154282"/>
    </source>
</evidence>
<name>A0AAV0M8Z7_9ROSI</name>
<organism evidence="1 2">
    <name type="scientific">Linum tenue</name>
    <dbReference type="NCBI Taxonomy" id="586396"/>
    <lineage>
        <taxon>Eukaryota</taxon>
        <taxon>Viridiplantae</taxon>
        <taxon>Streptophyta</taxon>
        <taxon>Embryophyta</taxon>
        <taxon>Tracheophyta</taxon>
        <taxon>Spermatophyta</taxon>
        <taxon>Magnoliopsida</taxon>
        <taxon>eudicotyledons</taxon>
        <taxon>Gunneridae</taxon>
        <taxon>Pentapetalae</taxon>
        <taxon>rosids</taxon>
        <taxon>fabids</taxon>
        <taxon>Malpighiales</taxon>
        <taxon>Linaceae</taxon>
        <taxon>Linum</taxon>
    </lineage>
</organism>